<dbReference type="PANTHER" id="PTHR43660">
    <property type="entry name" value="DIPEPTIDYL CARBOXYPEPTIDASE"/>
    <property type="match status" value="1"/>
</dbReference>
<keyword evidence="3 9" id="KW-0479">Metal-binding</keyword>
<comment type="similarity">
    <text evidence="1 9">Belongs to the peptidase M3 family.</text>
</comment>
<dbReference type="Pfam" id="PF19310">
    <property type="entry name" value="TOP_N"/>
    <property type="match status" value="1"/>
</dbReference>
<dbReference type="InterPro" id="IPR045090">
    <property type="entry name" value="Pept_M3A_M3B"/>
</dbReference>
<keyword evidence="4 9" id="KW-0378">Hydrolase</keyword>
<dbReference type="InterPro" id="IPR024079">
    <property type="entry name" value="MetalloPept_cat_dom_sf"/>
</dbReference>
<dbReference type="EMBL" id="JAKNCT010000011">
    <property type="protein sequence ID" value="MCG5031578.1"/>
    <property type="molecule type" value="Genomic_DNA"/>
</dbReference>
<dbReference type="Gene3D" id="1.10.1370.40">
    <property type="match status" value="1"/>
</dbReference>
<keyword evidence="6 9" id="KW-0482">Metalloprotease</keyword>
<evidence type="ECO:0000256" key="7">
    <source>
        <dbReference type="ARBA" id="ARBA00024603"/>
    </source>
</evidence>
<accession>A0ABS9MSH3</accession>
<dbReference type="CDD" id="cd06456">
    <property type="entry name" value="M3A_DCP"/>
    <property type="match status" value="1"/>
</dbReference>
<evidence type="ECO:0000256" key="4">
    <source>
        <dbReference type="ARBA" id="ARBA00022801"/>
    </source>
</evidence>
<evidence type="ECO:0000313" key="12">
    <source>
        <dbReference type="EMBL" id="MCG5031578.1"/>
    </source>
</evidence>
<dbReference type="InterPro" id="IPR024077">
    <property type="entry name" value="Neurolysin/TOP_dom2"/>
</dbReference>
<dbReference type="Pfam" id="PF01432">
    <property type="entry name" value="Peptidase_M3"/>
    <property type="match status" value="1"/>
</dbReference>
<organism evidence="12 13">
    <name type="scientific">Mesosutterella porci</name>
    <dbReference type="NCBI Taxonomy" id="2915351"/>
    <lineage>
        <taxon>Bacteria</taxon>
        <taxon>Pseudomonadati</taxon>
        <taxon>Pseudomonadota</taxon>
        <taxon>Betaproteobacteria</taxon>
        <taxon>Burkholderiales</taxon>
        <taxon>Sutterellaceae</taxon>
        <taxon>Mesosutterella</taxon>
    </lineage>
</organism>
<comment type="caution">
    <text evidence="12">The sequence shown here is derived from an EMBL/GenBank/DDBJ whole genome shotgun (WGS) entry which is preliminary data.</text>
</comment>
<dbReference type="InterPro" id="IPR001567">
    <property type="entry name" value="Pept_M3A_M3B_dom"/>
</dbReference>
<protein>
    <recommendedName>
        <fullName evidence="8">oligopeptidase A</fullName>
        <ecNumber evidence="8">3.4.24.70</ecNumber>
    </recommendedName>
</protein>
<evidence type="ECO:0000256" key="5">
    <source>
        <dbReference type="ARBA" id="ARBA00022833"/>
    </source>
</evidence>
<comment type="cofactor">
    <cofactor evidence="9">
        <name>Zn(2+)</name>
        <dbReference type="ChEBI" id="CHEBI:29105"/>
    </cofactor>
    <text evidence="9">Binds 1 zinc ion.</text>
</comment>
<dbReference type="SUPFAM" id="SSF55486">
    <property type="entry name" value="Metalloproteases ('zincins'), catalytic domain"/>
    <property type="match status" value="1"/>
</dbReference>
<evidence type="ECO:0000256" key="1">
    <source>
        <dbReference type="ARBA" id="ARBA00006040"/>
    </source>
</evidence>
<evidence type="ECO:0000256" key="3">
    <source>
        <dbReference type="ARBA" id="ARBA00022723"/>
    </source>
</evidence>
<evidence type="ECO:0000256" key="6">
    <source>
        <dbReference type="ARBA" id="ARBA00023049"/>
    </source>
</evidence>
<evidence type="ECO:0000256" key="9">
    <source>
        <dbReference type="RuleBase" id="RU003435"/>
    </source>
</evidence>
<keyword evidence="5 9" id="KW-0862">Zinc</keyword>
<reference evidence="12 13" key="1">
    <citation type="submission" date="2022-02" db="EMBL/GenBank/DDBJ databases">
        <title>Mesosutterella porci, a novel member of the family Sutterellaceae from pig feces.</title>
        <authorList>
            <person name="Wylensek D."/>
            <person name="Clavel T."/>
        </authorList>
    </citation>
    <scope>NUCLEOTIDE SEQUENCE [LARGE SCALE GENOMIC DNA]</scope>
    <source>
        <strain evidence="13">oilRF-744-wt-GAM-9</strain>
    </source>
</reference>
<gene>
    <name evidence="12" type="ORF">MAF45_09005</name>
</gene>
<dbReference type="Gene3D" id="1.10.1370.10">
    <property type="entry name" value="Neurolysin, domain 3"/>
    <property type="match status" value="1"/>
</dbReference>
<evidence type="ECO:0000259" key="11">
    <source>
        <dbReference type="Pfam" id="PF19310"/>
    </source>
</evidence>
<keyword evidence="2 9" id="KW-0645">Protease</keyword>
<feature type="domain" description="Peptidase M3A/M3B catalytic" evidence="10">
    <location>
        <begin position="223"/>
        <end position="670"/>
    </location>
</feature>
<dbReference type="RefSeq" id="WP_237979549.1">
    <property type="nucleotide sequence ID" value="NZ_JAKNCT010000011.1"/>
</dbReference>
<feature type="domain" description="Oligopeptidase A N-terminal" evidence="11">
    <location>
        <begin position="27"/>
        <end position="150"/>
    </location>
</feature>
<dbReference type="Proteomes" id="UP001297600">
    <property type="component" value="Unassembled WGS sequence"/>
</dbReference>
<dbReference type="PANTHER" id="PTHR43660:SF1">
    <property type="entry name" value="DIPEPTIDYL CARBOXYPEPTIDASE"/>
    <property type="match status" value="1"/>
</dbReference>
<dbReference type="Gene3D" id="3.40.390.10">
    <property type="entry name" value="Collagenase (Catalytic Domain)"/>
    <property type="match status" value="1"/>
</dbReference>
<dbReference type="InterPro" id="IPR034005">
    <property type="entry name" value="M3A_DCP"/>
</dbReference>
<keyword evidence="13" id="KW-1185">Reference proteome</keyword>
<dbReference type="EC" id="3.4.24.70" evidence="8"/>
<dbReference type="InterPro" id="IPR045666">
    <property type="entry name" value="OpdA_N"/>
</dbReference>
<evidence type="ECO:0000256" key="2">
    <source>
        <dbReference type="ARBA" id="ARBA00022670"/>
    </source>
</evidence>
<evidence type="ECO:0000256" key="8">
    <source>
        <dbReference type="ARBA" id="ARBA00026100"/>
    </source>
</evidence>
<sequence length="677" mass="77269">MEKNPLLQLDGLLDWKAITPEHVKPAITQLLHEAEGTLAQVTSEDTPADFDAVEETLLTSTLRLSRAWGAVGHLMSVNDSEALRKVFNEMLPVVTNFWVSLSQNEKLFEKFKAIRDSEAFASMPPVRRKIVNDELRDFRLAGAALPPDKRLEVKALEERLSTLSQKFSENLLDATNAWEKVLPDATRLEGIPSDTLALYQASAAQKGKTGYRITLQFPSYLPLMQYARDRRLRERVYRAFTTRASELGPAQFDNTPVIREILKLRKKEAGLLGFGNYAELSLATKMADTPQQVIGFLRDLNEKSRPFALRDIEELRSFAKESLGIANLEPWDIAYASEKLRQAKFDYSDEEVKHYFTQDAVFSGLFKMVEKLYGIHIREDKASVWDPDVRFFRIENSKRQLLAQFYFDLYARASKRGGAWMDGDRTRRLYKGRLETPIAYQVCNFTKPAAGRPATMTHDEVQTLFHEFGHGLHHMLTRVDEAAVSGISGVEWDAVEMPSQFMENFCWDWSVIQSISRHDVTGQPLPRTLFDKMIAAKNFESGMAMVRQLEFALFDMLLHSEFDPEKDDFMQLLEKVRREVCVIPVIPENRFPMSFSHIFAGGYAAGYYSYKWAEVLSADAFSMFEEHGVVSPEIGRRWLDEVLSRGGSRPAMESFVAFRGRRPTPDALLRLSGMADK</sequence>
<comment type="catalytic activity">
    <reaction evidence="7">
        <text>Hydrolysis of oligopeptides, with broad specificity. Gly or Ala commonly occur as P1 or P1' residues, but more distant residues are also important, as is shown by the fact that Z-Gly-Pro-Gly-|-Gly-Pro-Ala is cleaved, but not Z-(Gly)(5).</text>
        <dbReference type="EC" id="3.4.24.70"/>
    </reaction>
</comment>
<proteinExistence type="inferred from homology"/>
<evidence type="ECO:0000259" key="10">
    <source>
        <dbReference type="Pfam" id="PF01432"/>
    </source>
</evidence>
<name>A0ABS9MSH3_9BURK</name>
<evidence type="ECO:0000313" key="13">
    <source>
        <dbReference type="Proteomes" id="UP001297600"/>
    </source>
</evidence>